<keyword evidence="5 8" id="KW-0408">Iron</keyword>
<comment type="similarity">
    <text evidence="7 8">Belongs to the cytochrome b5 family.</text>
</comment>
<dbReference type="PANTHER" id="PTHR19359">
    <property type="entry name" value="CYTOCHROME B5"/>
    <property type="match status" value="1"/>
</dbReference>
<evidence type="ECO:0000313" key="10">
    <source>
        <dbReference type="EMBL" id="MQM21070.1"/>
    </source>
</evidence>
<dbReference type="PRINTS" id="PR00363">
    <property type="entry name" value="CYTOCHROMEB5"/>
</dbReference>
<protein>
    <recommendedName>
        <fullName evidence="9">Cytochrome b5 heme-binding domain-containing protein</fullName>
    </recommendedName>
</protein>
<name>A0A843XPP5_COLES</name>
<evidence type="ECO:0000256" key="5">
    <source>
        <dbReference type="ARBA" id="ARBA00023004"/>
    </source>
</evidence>
<dbReference type="Pfam" id="PF00173">
    <property type="entry name" value="Cyt-b5"/>
    <property type="match status" value="1"/>
</dbReference>
<accession>A0A843XPP5</accession>
<dbReference type="Proteomes" id="UP000652761">
    <property type="component" value="Unassembled WGS sequence"/>
</dbReference>
<dbReference type="SUPFAM" id="SSF55856">
    <property type="entry name" value="Cytochrome b5-like heme/steroid binding domain"/>
    <property type="match status" value="1"/>
</dbReference>
<dbReference type="InterPro" id="IPR050668">
    <property type="entry name" value="Cytochrome_b5"/>
</dbReference>
<evidence type="ECO:0000256" key="6">
    <source>
        <dbReference type="ARBA" id="ARBA00023136"/>
    </source>
</evidence>
<comment type="caution">
    <text evidence="10">The sequence shown here is derived from an EMBL/GenBank/DDBJ whole genome shotgun (WGS) entry which is preliminary data.</text>
</comment>
<keyword evidence="6" id="KW-0472">Membrane</keyword>
<dbReference type="PROSITE" id="PS00191">
    <property type="entry name" value="CYTOCHROME_B5_1"/>
    <property type="match status" value="1"/>
</dbReference>
<dbReference type="PROSITE" id="PS50255">
    <property type="entry name" value="CYTOCHROME_B5_2"/>
    <property type="match status" value="1"/>
</dbReference>
<dbReference type="GO" id="GO:0046872">
    <property type="term" value="F:metal ion binding"/>
    <property type="evidence" value="ECO:0007669"/>
    <property type="project" value="UniProtKB-UniRule"/>
</dbReference>
<evidence type="ECO:0000256" key="8">
    <source>
        <dbReference type="RuleBase" id="RU362121"/>
    </source>
</evidence>
<evidence type="ECO:0000256" key="4">
    <source>
        <dbReference type="ARBA" id="ARBA00022723"/>
    </source>
</evidence>
<organism evidence="10 11">
    <name type="scientific">Colocasia esculenta</name>
    <name type="common">Wild taro</name>
    <name type="synonym">Arum esculentum</name>
    <dbReference type="NCBI Taxonomy" id="4460"/>
    <lineage>
        <taxon>Eukaryota</taxon>
        <taxon>Viridiplantae</taxon>
        <taxon>Streptophyta</taxon>
        <taxon>Embryophyta</taxon>
        <taxon>Tracheophyta</taxon>
        <taxon>Spermatophyta</taxon>
        <taxon>Magnoliopsida</taxon>
        <taxon>Liliopsida</taxon>
        <taxon>Araceae</taxon>
        <taxon>Aroideae</taxon>
        <taxon>Colocasieae</taxon>
        <taxon>Colocasia</taxon>
    </lineage>
</organism>
<evidence type="ECO:0000256" key="2">
    <source>
        <dbReference type="ARBA" id="ARBA00022617"/>
    </source>
</evidence>
<dbReference type="PANTHER" id="PTHR19359:SF25">
    <property type="entry name" value="CYTOCHROME B5 HEME-BINDING DOMAIN-CONTAINING PROTEIN"/>
    <property type="match status" value="1"/>
</dbReference>
<evidence type="ECO:0000256" key="7">
    <source>
        <dbReference type="ARBA" id="ARBA00038168"/>
    </source>
</evidence>
<dbReference type="InterPro" id="IPR018506">
    <property type="entry name" value="Cyt_B5_heme-BS"/>
</dbReference>
<keyword evidence="4 8" id="KW-0479">Metal-binding</keyword>
<sequence>MPTIVKLYTSKEVAKHNTRDDCWVIVDGKVYDLTEYLDEHPGGDDVLISAAGKDATYEFEDAGHSKTARELMKGFCVGEVDSSPIIEELEIFRKEQPSFTQKLMNKKLQFWAIPIAAVELVYGWEDLGAALAEEPVQAVLGVLLVFLGV</sequence>
<proteinExistence type="inferred from homology"/>
<gene>
    <name evidence="10" type="ORF">Taro_054102</name>
</gene>
<evidence type="ECO:0000256" key="1">
    <source>
        <dbReference type="ARBA" id="ARBA00004370"/>
    </source>
</evidence>
<evidence type="ECO:0000313" key="11">
    <source>
        <dbReference type="Proteomes" id="UP000652761"/>
    </source>
</evidence>
<dbReference type="InterPro" id="IPR001199">
    <property type="entry name" value="Cyt_B5-like_heme/steroid-bd"/>
</dbReference>
<keyword evidence="2 8" id="KW-0349">Heme</keyword>
<dbReference type="InterPro" id="IPR036400">
    <property type="entry name" value="Cyt_B5-like_heme/steroid_sf"/>
</dbReference>
<keyword evidence="3" id="KW-0812">Transmembrane</keyword>
<dbReference type="EMBL" id="NMUH01010565">
    <property type="protein sequence ID" value="MQM21070.1"/>
    <property type="molecule type" value="Genomic_DNA"/>
</dbReference>
<reference evidence="10" key="1">
    <citation type="submission" date="2017-07" db="EMBL/GenBank/DDBJ databases">
        <title>Taro Niue Genome Assembly and Annotation.</title>
        <authorList>
            <person name="Atibalentja N."/>
            <person name="Keating K."/>
            <person name="Fields C.J."/>
        </authorList>
    </citation>
    <scope>NUCLEOTIDE SEQUENCE</scope>
    <source>
        <strain evidence="10">Niue_2</strain>
        <tissue evidence="10">Leaf</tissue>
    </source>
</reference>
<evidence type="ECO:0000256" key="3">
    <source>
        <dbReference type="ARBA" id="ARBA00022692"/>
    </source>
</evidence>
<comment type="subcellular location">
    <subcellularLocation>
        <location evidence="1">Membrane</location>
    </subcellularLocation>
</comment>
<dbReference type="OrthoDB" id="260519at2759"/>
<feature type="domain" description="Cytochrome b5 heme-binding" evidence="9">
    <location>
        <begin position="5"/>
        <end position="81"/>
    </location>
</feature>
<dbReference type="AlphaFoldDB" id="A0A843XPP5"/>
<dbReference type="SMART" id="SM01117">
    <property type="entry name" value="Cyt-b5"/>
    <property type="match status" value="1"/>
</dbReference>
<dbReference type="GO" id="GO:0020037">
    <property type="term" value="F:heme binding"/>
    <property type="evidence" value="ECO:0007669"/>
    <property type="project" value="UniProtKB-UniRule"/>
</dbReference>
<evidence type="ECO:0000259" key="9">
    <source>
        <dbReference type="PROSITE" id="PS50255"/>
    </source>
</evidence>
<dbReference type="GO" id="GO:0016020">
    <property type="term" value="C:membrane"/>
    <property type="evidence" value="ECO:0007669"/>
    <property type="project" value="UniProtKB-SubCell"/>
</dbReference>
<dbReference type="Gene3D" id="3.10.120.10">
    <property type="entry name" value="Cytochrome b5-like heme/steroid binding domain"/>
    <property type="match status" value="1"/>
</dbReference>
<dbReference type="FunFam" id="3.10.120.10:FF:000002">
    <property type="entry name" value="Cytochrome b5 type B"/>
    <property type="match status" value="1"/>
</dbReference>
<keyword evidence="11" id="KW-1185">Reference proteome</keyword>